<evidence type="ECO:0000313" key="3">
    <source>
        <dbReference type="EMBL" id="GAA3653044.1"/>
    </source>
</evidence>
<proteinExistence type="predicted"/>
<dbReference type="Pfam" id="PF18986">
    <property type="entry name" value="DUF5719"/>
    <property type="match status" value="1"/>
</dbReference>
<dbReference type="RefSeq" id="WP_221855338.1">
    <property type="nucleotide sequence ID" value="NZ_BAAAYV010000005.1"/>
</dbReference>
<keyword evidence="4" id="KW-1185">Reference proteome</keyword>
<keyword evidence="2" id="KW-0472">Membrane</keyword>
<reference evidence="4" key="1">
    <citation type="journal article" date="2019" name="Int. J. Syst. Evol. Microbiol.">
        <title>The Global Catalogue of Microorganisms (GCM) 10K type strain sequencing project: providing services to taxonomists for standard genome sequencing and annotation.</title>
        <authorList>
            <consortium name="The Broad Institute Genomics Platform"/>
            <consortium name="The Broad Institute Genome Sequencing Center for Infectious Disease"/>
            <person name="Wu L."/>
            <person name="Ma J."/>
        </authorList>
    </citation>
    <scope>NUCLEOTIDE SEQUENCE [LARGE SCALE GENOMIC DNA]</scope>
    <source>
        <strain evidence="4">JCM 16546</strain>
    </source>
</reference>
<organism evidence="3 4">
    <name type="scientific">Microbacterium marinilacus</name>
    <dbReference type="NCBI Taxonomy" id="415209"/>
    <lineage>
        <taxon>Bacteria</taxon>
        <taxon>Bacillati</taxon>
        <taxon>Actinomycetota</taxon>
        <taxon>Actinomycetes</taxon>
        <taxon>Micrococcales</taxon>
        <taxon>Microbacteriaceae</taxon>
        <taxon>Microbacterium</taxon>
    </lineage>
</organism>
<keyword evidence="2" id="KW-0812">Transmembrane</keyword>
<accession>A0ABP7B8R1</accession>
<sequence>MRITVAQRIAGARVLVGALVSAGAVVAVVATAALPWPSVASEPPVLEVTPAPAETVLACDGPVLALGRTAEEADGLSVAAPVRTTVGNDLGGEPVADAIAQPDVSEEGAATRYLQDPDGRQPVSAAAAVSAEPSASDVSGLTASACRPPQMESWIVGGDVATGSTGILLLANPGDVAATVQVTVYGVTGAVTPPAAAAIPIPARTQLAIPLAGIAGGEQKPVLRVTATGAPVRASLQSSLVRTLDPGGVDTQSAVRPALTQIVPGLRIVGEVSGAEGASTIVRLLSEVDTTATITVSETGDADSDREPEPPVELVGGTPVDVDLGGLDEGDYTVAVTAEEPLVAAVWQTTGFGAGDDYAWHTPAPAISEQTLVAVPRGPEPTLSIVNPAEEDVTVSVAGYGDDPEDVVVPAGDAVTLDVDEDRLYTIDPGGAPVHAALGFAGESALAAIAVWPDAARPQPVVVYP</sequence>
<dbReference type="Proteomes" id="UP001410795">
    <property type="component" value="Unassembled WGS sequence"/>
</dbReference>
<keyword evidence="2" id="KW-1133">Transmembrane helix</keyword>
<protein>
    <recommendedName>
        <fullName evidence="5">Large extracellular alpha-helical protein</fullName>
    </recommendedName>
</protein>
<evidence type="ECO:0000313" key="4">
    <source>
        <dbReference type="Proteomes" id="UP001410795"/>
    </source>
</evidence>
<feature type="region of interest" description="Disordered" evidence="1">
    <location>
        <begin position="298"/>
        <end position="321"/>
    </location>
</feature>
<evidence type="ECO:0000256" key="2">
    <source>
        <dbReference type="SAM" id="Phobius"/>
    </source>
</evidence>
<feature type="transmembrane region" description="Helical" evidence="2">
    <location>
        <begin position="12"/>
        <end position="36"/>
    </location>
</feature>
<gene>
    <name evidence="3" type="ORF">GCM10022202_11140</name>
</gene>
<evidence type="ECO:0008006" key="5">
    <source>
        <dbReference type="Google" id="ProtNLM"/>
    </source>
</evidence>
<dbReference type="InterPro" id="IPR043777">
    <property type="entry name" value="DUF5719"/>
</dbReference>
<name>A0ABP7B8R1_9MICO</name>
<evidence type="ECO:0000256" key="1">
    <source>
        <dbReference type="SAM" id="MobiDB-lite"/>
    </source>
</evidence>
<dbReference type="EMBL" id="BAAAYV010000005">
    <property type="protein sequence ID" value="GAA3653044.1"/>
    <property type="molecule type" value="Genomic_DNA"/>
</dbReference>
<comment type="caution">
    <text evidence="3">The sequence shown here is derived from an EMBL/GenBank/DDBJ whole genome shotgun (WGS) entry which is preliminary data.</text>
</comment>